<dbReference type="PANTHER" id="PTHR35674">
    <property type="entry name" value="CDNA SEQUENCE CK137956"/>
    <property type="match status" value="1"/>
</dbReference>
<feature type="non-terminal residue" evidence="2">
    <location>
        <position position="115"/>
    </location>
</feature>
<evidence type="ECO:0000313" key="3">
    <source>
        <dbReference type="Proteomes" id="UP000054244"/>
    </source>
</evidence>
<feature type="region of interest" description="Disordered" evidence="1">
    <location>
        <begin position="1"/>
        <end position="115"/>
    </location>
</feature>
<evidence type="ECO:0000313" key="2">
    <source>
        <dbReference type="EMBL" id="KFP92261.1"/>
    </source>
</evidence>
<dbReference type="InterPro" id="IPR031496">
    <property type="entry name" value="DUF4688"/>
</dbReference>
<dbReference type="Proteomes" id="UP000054244">
    <property type="component" value="Unassembled WGS sequence"/>
</dbReference>
<gene>
    <name evidence="2" type="ORF">N311_02891</name>
</gene>
<evidence type="ECO:0000256" key="1">
    <source>
        <dbReference type="SAM" id="MobiDB-lite"/>
    </source>
</evidence>
<keyword evidence="3" id="KW-1185">Reference proteome</keyword>
<accession>A0A091NSE1</accession>
<dbReference type="PANTHER" id="PTHR35674:SF1">
    <property type="entry name" value="CDNA SEQUENCE CK137956"/>
    <property type="match status" value="1"/>
</dbReference>
<organism evidence="2 3">
    <name type="scientific">Apaloderma vittatum</name>
    <name type="common">Bar-tailed trogon</name>
    <dbReference type="NCBI Taxonomy" id="57397"/>
    <lineage>
        <taxon>Eukaryota</taxon>
        <taxon>Metazoa</taxon>
        <taxon>Chordata</taxon>
        <taxon>Craniata</taxon>
        <taxon>Vertebrata</taxon>
        <taxon>Euteleostomi</taxon>
        <taxon>Archelosauria</taxon>
        <taxon>Archosauria</taxon>
        <taxon>Dinosauria</taxon>
        <taxon>Saurischia</taxon>
        <taxon>Theropoda</taxon>
        <taxon>Coelurosauria</taxon>
        <taxon>Aves</taxon>
        <taxon>Neognathae</taxon>
        <taxon>Neoaves</taxon>
        <taxon>Telluraves</taxon>
        <taxon>Coraciimorphae</taxon>
        <taxon>Trogoniformes</taxon>
        <taxon>Trogonidae</taxon>
        <taxon>Apaloderma</taxon>
    </lineage>
</organism>
<dbReference type="EMBL" id="KL392860">
    <property type="protein sequence ID" value="KFP92261.1"/>
    <property type="molecule type" value="Genomic_DNA"/>
</dbReference>
<protein>
    <submittedName>
        <fullName evidence="2">Uncharacterized protein</fullName>
    </submittedName>
</protein>
<feature type="compositionally biased region" description="Low complexity" evidence="1">
    <location>
        <begin position="12"/>
        <end position="23"/>
    </location>
</feature>
<feature type="compositionally biased region" description="Polar residues" evidence="1">
    <location>
        <begin position="78"/>
        <end position="106"/>
    </location>
</feature>
<proteinExistence type="predicted"/>
<dbReference type="AlphaFoldDB" id="A0A091NSE1"/>
<name>A0A091NSE1_APAVI</name>
<reference evidence="2 3" key="1">
    <citation type="submission" date="2014-04" db="EMBL/GenBank/DDBJ databases">
        <title>Genome evolution of avian class.</title>
        <authorList>
            <person name="Zhang G."/>
            <person name="Li C."/>
        </authorList>
    </citation>
    <scope>NUCLEOTIDE SEQUENCE [LARGE SCALE GENOMIC DNA]</scope>
    <source>
        <strain evidence="2">BGI_N311</strain>
    </source>
</reference>
<sequence>MKLRALCDAHLSSKSVTSSLLRSAKSHKNSKEDESTTGAHGTEGNKLELPFALKDTDPAKGAGNQGMAEEAKVARCSLPNSMLSSAKSRTAAAESQATGQEQQLSPSAKICSKPD</sequence>